<dbReference type="CDD" id="cd00200">
    <property type="entry name" value="WD40"/>
    <property type="match status" value="1"/>
</dbReference>
<reference evidence="7" key="2">
    <citation type="submission" date="2023-05" db="EMBL/GenBank/DDBJ databases">
        <authorList>
            <person name="Fouks B."/>
        </authorList>
    </citation>
    <scope>NUCLEOTIDE SEQUENCE</scope>
    <source>
        <strain evidence="7">Stay&amp;Tobe</strain>
        <tissue evidence="7">Testes</tissue>
    </source>
</reference>
<gene>
    <name evidence="7" type="ORF">L9F63_015508</name>
</gene>
<dbReference type="InterPro" id="IPR036285">
    <property type="entry name" value="PRP4-like_sf"/>
</dbReference>
<dbReference type="PROSITE" id="PS50294">
    <property type="entry name" value="WD_REPEATS_REGION"/>
    <property type="match status" value="4"/>
</dbReference>
<dbReference type="SUPFAM" id="SSF158230">
    <property type="entry name" value="PRP4-like"/>
    <property type="match status" value="1"/>
</dbReference>
<organism evidence="7 8">
    <name type="scientific">Diploptera punctata</name>
    <name type="common">Pacific beetle cockroach</name>
    <dbReference type="NCBI Taxonomy" id="6984"/>
    <lineage>
        <taxon>Eukaryota</taxon>
        <taxon>Metazoa</taxon>
        <taxon>Ecdysozoa</taxon>
        <taxon>Arthropoda</taxon>
        <taxon>Hexapoda</taxon>
        <taxon>Insecta</taxon>
        <taxon>Pterygota</taxon>
        <taxon>Neoptera</taxon>
        <taxon>Polyneoptera</taxon>
        <taxon>Dictyoptera</taxon>
        <taxon>Blattodea</taxon>
        <taxon>Blaberoidea</taxon>
        <taxon>Blaberidae</taxon>
        <taxon>Diplopterinae</taxon>
        <taxon>Diploptera</taxon>
    </lineage>
</organism>
<evidence type="ECO:0000259" key="6">
    <source>
        <dbReference type="SMART" id="SM00500"/>
    </source>
</evidence>
<feature type="compositionally biased region" description="Polar residues" evidence="5">
    <location>
        <begin position="47"/>
        <end position="58"/>
    </location>
</feature>
<comment type="caution">
    <text evidence="7">The sequence shown here is derived from an EMBL/GenBank/DDBJ whole genome shotgun (WGS) entry which is preliminary data.</text>
</comment>
<feature type="repeat" description="WD" evidence="3">
    <location>
        <begin position="322"/>
        <end position="349"/>
    </location>
</feature>
<evidence type="ECO:0000256" key="1">
    <source>
        <dbReference type="ARBA" id="ARBA00022574"/>
    </source>
</evidence>
<dbReference type="GO" id="GO:0030621">
    <property type="term" value="F:U4 snRNA binding"/>
    <property type="evidence" value="ECO:0007669"/>
    <property type="project" value="TreeGrafter"/>
</dbReference>
<dbReference type="SUPFAM" id="SSF50978">
    <property type="entry name" value="WD40 repeat-like"/>
    <property type="match status" value="1"/>
</dbReference>
<dbReference type="InterPro" id="IPR036322">
    <property type="entry name" value="WD40_repeat_dom_sf"/>
</dbReference>
<keyword evidence="8" id="KW-1185">Reference proteome</keyword>
<dbReference type="Gene3D" id="4.10.280.110">
    <property type="entry name" value="Pre-mRNA processing factor 4 domain"/>
    <property type="match status" value="1"/>
</dbReference>
<dbReference type="PROSITE" id="PS00678">
    <property type="entry name" value="WD_REPEATS_1"/>
    <property type="match status" value="2"/>
</dbReference>
<accession>A0AAD8A6S6</accession>
<feature type="repeat" description="WD" evidence="3">
    <location>
        <begin position="441"/>
        <end position="483"/>
    </location>
</feature>
<feature type="repeat" description="WD" evidence="3">
    <location>
        <begin position="484"/>
        <end position="518"/>
    </location>
</feature>
<dbReference type="SMART" id="SM00320">
    <property type="entry name" value="WD40"/>
    <property type="match status" value="7"/>
</dbReference>
<evidence type="ECO:0000256" key="2">
    <source>
        <dbReference type="ARBA" id="ARBA00022737"/>
    </source>
</evidence>
<keyword evidence="1 3" id="KW-0853">WD repeat</keyword>
<feature type="domain" description="Pre-mRNA processing factor 4 (PRP4)-like" evidence="6">
    <location>
        <begin position="95"/>
        <end position="146"/>
    </location>
</feature>
<feature type="repeat" description="WD" evidence="3">
    <location>
        <begin position="399"/>
        <end position="440"/>
    </location>
</feature>
<dbReference type="Pfam" id="PF00400">
    <property type="entry name" value="WD40"/>
    <property type="match status" value="7"/>
</dbReference>
<evidence type="ECO:0000313" key="7">
    <source>
        <dbReference type="EMBL" id="KAJ9592817.1"/>
    </source>
</evidence>
<dbReference type="GO" id="GO:0046540">
    <property type="term" value="C:U4/U6 x U5 tri-snRNP complex"/>
    <property type="evidence" value="ECO:0007669"/>
    <property type="project" value="TreeGrafter"/>
</dbReference>
<feature type="repeat" description="WD" evidence="3">
    <location>
        <begin position="357"/>
        <end position="398"/>
    </location>
</feature>
<feature type="region of interest" description="Disordered" evidence="5">
    <location>
        <begin position="30"/>
        <end position="58"/>
    </location>
</feature>
<evidence type="ECO:0000256" key="3">
    <source>
        <dbReference type="PROSITE-ProRule" id="PRU00221"/>
    </source>
</evidence>
<dbReference type="InterPro" id="IPR019775">
    <property type="entry name" value="WD40_repeat_CS"/>
</dbReference>
<dbReference type="PROSITE" id="PS50082">
    <property type="entry name" value="WD_REPEATS_2"/>
    <property type="match status" value="5"/>
</dbReference>
<dbReference type="InterPro" id="IPR001680">
    <property type="entry name" value="WD40_rpt"/>
</dbReference>
<dbReference type="Proteomes" id="UP001233999">
    <property type="component" value="Unassembled WGS sequence"/>
</dbReference>
<evidence type="ECO:0000256" key="4">
    <source>
        <dbReference type="SAM" id="Coils"/>
    </source>
</evidence>
<reference evidence="7" key="1">
    <citation type="journal article" date="2023" name="IScience">
        <title>Live-bearing cockroach genome reveals convergent evolutionary mechanisms linked to viviparity in insects and beyond.</title>
        <authorList>
            <person name="Fouks B."/>
            <person name="Harrison M.C."/>
            <person name="Mikhailova A.A."/>
            <person name="Marchal E."/>
            <person name="English S."/>
            <person name="Carruthers M."/>
            <person name="Jennings E.C."/>
            <person name="Chiamaka E.L."/>
            <person name="Frigard R.A."/>
            <person name="Pippel M."/>
            <person name="Attardo G.M."/>
            <person name="Benoit J.B."/>
            <person name="Bornberg-Bauer E."/>
            <person name="Tobe S.S."/>
        </authorList>
    </citation>
    <scope>NUCLEOTIDE SEQUENCE</scope>
    <source>
        <strain evidence="7">Stay&amp;Tobe</strain>
    </source>
</reference>
<keyword evidence="2" id="KW-0677">Repeat</keyword>
<sequence>MSDDEDILYVKKQKTIHYGSLEEQERARLSTVAMKSGDSDEEGTSAGVGQQPSEAGNVNVSDEYMELEEEMNRDRQALLEEFERRKRARQINVSTDDEEVKRNLRQLGEPICLFGEGPADRRSRLRDLLASFIQDQLLTCFNGCKMVETRSFNIVVYMISMPLFQDLMSFDMFFTYNDYSLPRAKQRLDEARKEQELAEATRTAKRQELQKKLTAVSIYCSQIGDTRPISFCEFSPDSKMLVTASWSGLCKVWSVPNCELALTLRGHNCNVGAIVFHPHAMEEGENSVCALASCAVDGSVKLWTLDSEDPLADVEGHAPHRVSRLAFHPSGRFLGTCCFDGSWRLWDLELCQEVLHQEGHCKPVYCISYQIDGAVCATGGLDAFGRVWDLRTGRCVMFMEGHLKAIYGIDFSPNGYHIVTGSEDNTCKIWDLRRRASLYTIPAHMNLISQVKYQSQGGNFVVSSSYDNTAKVWSNKTWQPLKTLSGHDGKVMCVDISPDSQYIVTCSYDRTFKLWAPE</sequence>
<evidence type="ECO:0000313" key="8">
    <source>
        <dbReference type="Proteomes" id="UP001233999"/>
    </source>
</evidence>
<dbReference type="Pfam" id="PF08799">
    <property type="entry name" value="PRP4"/>
    <property type="match status" value="1"/>
</dbReference>
<dbReference type="FunFam" id="2.130.10.10:FF:000411">
    <property type="entry name" value="U4/U6 small nuclear ribonucleoprotein Prp4"/>
    <property type="match status" value="1"/>
</dbReference>
<dbReference type="AlphaFoldDB" id="A0AAD8A6S6"/>
<dbReference type="GO" id="GO:0017070">
    <property type="term" value="F:U6 snRNA binding"/>
    <property type="evidence" value="ECO:0007669"/>
    <property type="project" value="TreeGrafter"/>
</dbReference>
<dbReference type="GO" id="GO:0000398">
    <property type="term" value="P:mRNA splicing, via spliceosome"/>
    <property type="evidence" value="ECO:0007669"/>
    <property type="project" value="TreeGrafter"/>
</dbReference>
<protein>
    <recommendedName>
        <fullName evidence="6">Pre-mRNA processing factor 4 (PRP4)-like domain-containing protein</fullName>
    </recommendedName>
</protein>
<evidence type="ECO:0000256" key="5">
    <source>
        <dbReference type="SAM" id="MobiDB-lite"/>
    </source>
</evidence>
<dbReference type="PRINTS" id="PR00320">
    <property type="entry name" value="GPROTEINBRPT"/>
</dbReference>
<dbReference type="FunFam" id="2.130.10.10:FF:001300">
    <property type="entry name" value="U4/U6 small nuclear ribonucleoprotein Prp4"/>
    <property type="match status" value="1"/>
</dbReference>
<dbReference type="PANTHER" id="PTHR19846:SF0">
    <property type="entry name" value="PRE-MRNA PROCESSING FACTOR 4"/>
    <property type="match status" value="1"/>
</dbReference>
<name>A0AAD8A6S6_DIPPU</name>
<dbReference type="Gene3D" id="2.130.10.10">
    <property type="entry name" value="YVTN repeat-like/Quinoprotein amine dehydrogenase"/>
    <property type="match status" value="3"/>
</dbReference>
<keyword evidence="4" id="KW-0175">Coiled coil</keyword>
<proteinExistence type="predicted"/>
<dbReference type="InterPro" id="IPR014906">
    <property type="entry name" value="PRP4-like"/>
</dbReference>
<dbReference type="EMBL" id="JASPKZ010003802">
    <property type="protein sequence ID" value="KAJ9592817.1"/>
    <property type="molecule type" value="Genomic_DNA"/>
</dbReference>
<dbReference type="PANTHER" id="PTHR19846">
    <property type="entry name" value="WD40 REPEAT PROTEIN"/>
    <property type="match status" value="1"/>
</dbReference>
<dbReference type="SMART" id="SM00500">
    <property type="entry name" value="SFM"/>
    <property type="match status" value="1"/>
</dbReference>
<feature type="coiled-coil region" evidence="4">
    <location>
        <begin position="181"/>
        <end position="210"/>
    </location>
</feature>
<dbReference type="InterPro" id="IPR020472">
    <property type="entry name" value="WD40_PAC1"/>
</dbReference>
<dbReference type="InterPro" id="IPR015943">
    <property type="entry name" value="WD40/YVTN_repeat-like_dom_sf"/>
</dbReference>